<reference evidence="3 4" key="1">
    <citation type="submission" date="2019-02" db="EMBL/GenBank/DDBJ databases">
        <title>Deep-cultivation of Planctomycetes and their phenomic and genomic characterization uncovers novel biology.</title>
        <authorList>
            <person name="Wiegand S."/>
            <person name="Jogler M."/>
            <person name="Boedeker C."/>
            <person name="Pinto D."/>
            <person name="Vollmers J."/>
            <person name="Rivas-Marin E."/>
            <person name="Kohn T."/>
            <person name="Peeters S.H."/>
            <person name="Heuer A."/>
            <person name="Rast P."/>
            <person name="Oberbeckmann S."/>
            <person name="Bunk B."/>
            <person name="Jeske O."/>
            <person name="Meyerdierks A."/>
            <person name="Storesund J.E."/>
            <person name="Kallscheuer N."/>
            <person name="Luecker S."/>
            <person name="Lage O.M."/>
            <person name="Pohl T."/>
            <person name="Merkel B.J."/>
            <person name="Hornburger P."/>
            <person name="Mueller R.-W."/>
            <person name="Bruemmer F."/>
            <person name="Labrenz M."/>
            <person name="Spormann A.M."/>
            <person name="Op Den Camp H."/>
            <person name="Overmann J."/>
            <person name="Amann R."/>
            <person name="Jetten M.S.M."/>
            <person name="Mascher T."/>
            <person name="Medema M.H."/>
            <person name="Devos D.P."/>
            <person name="Kaster A.-K."/>
            <person name="Ovreas L."/>
            <person name="Rohde M."/>
            <person name="Galperin M.Y."/>
            <person name="Jogler C."/>
        </authorList>
    </citation>
    <scope>NUCLEOTIDE SEQUENCE [LARGE SCALE GENOMIC DNA]</scope>
    <source>
        <strain evidence="3 4">Poly59</strain>
    </source>
</reference>
<comment type="caution">
    <text evidence="3">The sequence shown here is derived from an EMBL/GenBank/DDBJ whole genome shotgun (WGS) entry which is preliminary data.</text>
</comment>
<evidence type="ECO:0000313" key="4">
    <source>
        <dbReference type="Proteomes" id="UP000317977"/>
    </source>
</evidence>
<accession>A0A5C6FDK7</accession>
<dbReference type="Proteomes" id="UP000317977">
    <property type="component" value="Unassembled WGS sequence"/>
</dbReference>
<feature type="chain" id="PRO_5022777819" description="DUF4159 domain-containing protein" evidence="1">
    <location>
        <begin position="22"/>
        <end position="778"/>
    </location>
</feature>
<evidence type="ECO:0000313" key="3">
    <source>
        <dbReference type="EMBL" id="TWU58156.1"/>
    </source>
</evidence>
<evidence type="ECO:0000259" key="2">
    <source>
        <dbReference type="Pfam" id="PF13709"/>
    </source>
</evidence>
<sequence precursor="true">MRVILLLAILAVLCCPRSARADVDAAAVQRAIDRGVAYLLKNQTESGGWDEFSGYSCGQSALCTLALMNCGVDHNSPAIAKAMKYLRSHAPNETYSVALQTLVYCHLGAAGDLPRIRRNVQWLVDRQFLEGSGDAAGAWNYGDRGGAGDPSNSQFAILALGAAEERGIFIEPVTFESAMDYWVRRQRQGGAWSYNSRDISGSMTCAGIASIIIARGRLGGTTSAISGDTIQCCGGDDEATDPVEDGIEWLGRNFTTQVNPGGNQMSFYYYMYALERVGRLSGRRFIGDHDWYREGAQQLIKLQDDFLGYWKNVGPLEPEEVATSFALLFLSKGKRQVVAGRLRYTGASDKDAKSWKQHPDGMRQLVRHIERDWGRDLTWQTVDAENAVLSDLLQTPVLVISGNRPLDWSRETADTLREYIDQGGTILFEADGGNGCGDASGFQNSVARQCGEWFDGATLDRLPPEHPVWFAQRKVDATAMGKNYWMYGVQACCRTSVFYSPSSLSCRWELGDHLFRRTKISESAKREIETGIGIGENVIAYATGRELKDKLESRFVIDDSSGIDAKRGSIQIAALALDAGGQEARRAVPNAGSLIESRIPLKIFASDAPVGFDAAALADVQFLWVHGRTDFVLSSDQRRVIREFVERDGMILGSAVCGGEAFSLAFRREMAAIFPDSPLTVIPDGHPILAASGGYDISSVTIRTPAVGGRSTKNRGIGKRAGRPVIEVATVNGVAGIFFSPLDLSCALESPNSVQCPGYSTEDAAKIVANIVLFGMQQ</sequence>
<dbReference type="EMBL" id="SJPX01000001">
    <property type="protein sequence ID" value="TWU58156.1"/>
    <property type="molecule type" value="Genomic_DNA"/>
</dbReference>
<keyword evidence="1" id="KW-0732">Signal</keyword>
<dbReference type="Pfam" id="PF13709">
    <property type="entry name" value="DUF4159"/>
    <property type="match status" value="2"/>
</dbReference>
<dbReference type="InterPro" id="IPR008930">
    <property type="entry name" value="Terpenoid_cyclase/PrenylTrfase"/>
</dbReference>
<dbReference type="InterPro" id="IPR025297">
    <property type="entry name" value="DUF4159"/>
</dbReference>
<proteinExistence type="predicted"/>
<feature type="signal peptide" evidence="1">
    <location>
        <begin position="1"/>
        <end position="21"/>
    </location>
</feature>
<evidence type="ECO:0000256" key="1">
    <source>
        <dbReference type="SAM" id="SignalP"/>
    </source>
</evidence>
<feature type="domain" description="DUF4159" evidence="2">
    <location>
        <begin position="583"/>
        <end position="775"/>
    </location>
</feature>
<dbReference type="SUPFAM" id="SSF48239">
    <property type="entry name" value="Terpenoid cyclases/Protein prenyltransferases"/>
    <property type="match status" value="1"/>
</dbReference>
<gene>
    <name evidence="3" type="ORF">Poly59_10650</name>
</gene>
<dbReference type="Gene3D" id="1.50.10.20">
    <property type="match status" value="2"/>
</dbReference>
<dbReference type="AlphaFoldDB" id="A0A5C6FDK7"/>
<dbReference type="CDD" id="cd00688">
    <property type="entry name" value="ISOPREN_C2_like"/>
    <property type="match status" value="1"/>
</dbReference>
<feature type="domain" description="DUF4159" evidence="2">
    <location>
        <begin position="342"/>
        <end position="542"/>
    </location>
</feature>
<organism evidence="3 4">
    <name type="scientific">Rubripirellula reticaptiva</name>
    <dbReference type="NCBI Taxonomy" id="2528013"/>
    <lineage>
        <taxon>Bacteria</taxon>
        <taxon>Pseudomonadati</taxon>
        <taxon>Planctomycetota</taxon>
        <taxon>Planctomycetia</taxon>
        <taxon>Pirellulales</taxon>
        <taxon>Pirellulaceae</taxon>
        <taxon>Rubripirellula</taxon>
    </lineage>
</organism>
<name>A0A5C6FDK7_9BACT</name>
<keyword evidence="4" id="KW-1185">Reference proteome</keyword>
<protein>
    <recommendedName>
        <fullName evidence="2">DUF4159 domain-containing protein</fullName>
    </recommendedName>
</protein>
<dbReference type="Gene3D" id="3.40.50.12140">
    <property type="entry name" value="Domain of unknown function DUF4159"/>
    <property type="match status" value="2"/>
</dbReference>